<organism evidence="6">
    <name type="scientific">Darwinula stevensoni</name>
    <dbReference type="NCBI Taxonomy" id="69355"/>
    <lineage>
        <taxon>Eukaryota</taxon>
        <taxon>Metazoa</taxon>
        <taxon>Ecdysozoa</taxon>
        <taxon>Arthropoda</taxon>
        <taxon>Crustacea</taxon>
        <taxon>Oligostraca</taxon>
        <taxon>Ostracoda</taxon>
        <taxon>Podocopa</taxon>
        <taxon>Podocopida</taxon>
        <taxon>Darwinulocopina</taxon>
        <taxon>Darwinuloidea</taxon>
        <taxon>Darwinulidae</taxon>
        <taxon>Darwinula</taxon>
    </lineage>
</organism>
<dbReference type="AlphaFoldDB" id="A0A7R8ZZ96"/>
<dbReference type="InterPro" id="IPR015424">
    <property type="entry name" value="PyrdxlP-dep_Trfase"/>
</dbReference>
<dbReference type="SUPFAM" id="SSF141673">
    <property type="entry name" value="MOSC N-terminal domain-like"/>
    <property type="match status" value="1"/>
</dbReference>
<evidence type="ECO:0000256" key="1">
    <source>
        <dbReference type="ARBA" id="ARBA00022679"/>
    </source>
</evidence>
<dbReference type="InterPro" id="IPR028886">
    <property type="entry name" value="MoCo_sulfurase"/>
</dbReference>
<accession>A0A7R8ZZ96</accession>
<dbReference type="HAMAP" id="MF_03050">
    <property type="entry name" value="MOCOS"/>
    <property type="match status" value="1"/>
</dbReference>
<dbReference type="OrthoDB" id="420046at2759"/>
<reference evidence="6" key="1">
    <citation type="submission" date="2020-11" db="EMBL/GenBank/DDBJ databases">
        <authorList>
            <person name="Tran Van P."/>
        </authorList>
    </citation>
    <scope>NUCLEOTIDE SEQUENCE</scope>
</reference>
<comment type="similarity">
    <text evidence="4">Belongs to the class-V pyridoxal-phosphate-dependent aminotransferase family. MOCOS subfamily.</text>
</comment>
<dbReference type="EMBL" id="LR899711">
    <property type="protein sequence ID" value="CAD7241907.1"/>
    <property type="molecule type" value="Genomic_DNA"/>
</dbReference>
<keyword evidence="7" id="KW-1185">Reference proteome</keyword>
<dbReference type="Gene3D" id="3.40.640.10">
    <property type="entry name" value="Type I PLP-dependent aspartate aminotransferase-like (Major domain)"/>
    <property type="match status" value="1"/>
</dbReference>
<dbReference type="EMBL" id="CAJPEV010000194">
    <property type="protein sequence ID" value="CAG0882126.1"/>
    <property type="molecule type" value="Genomic_DNA"/>
</dbReference>
<dbReference type="GO" id="GO:0030170">
    <property type="term" value="F:pyridoxal phosphate binding"/>
    <property type="evidence" value="ECO:0007669"/>
    <property type="project" value="UniProtKB-UniRule"/>
</dbReference>
<evidence type="ECO:0000259" key="5">
    <source>
        <dbReference type="PROSITE" id="PS51340"/>
    </source>
</evidence>
<comment type="catalytic activity">
    <reaction evidence="4">
        <text>Mo-molybdopterin + L-cysteine + AH2 = thio-Mo-molybdopterin + L-alanine + A + H2O</text>
        <dbReference type="Rhea" id="RHEA:42636"/>
        <dbReference type="ChEBI" id="CHEBI:13193"/>
        <dbReference type="ChEBI" id="CHEBI:15377"/>
        <dbReference type="ChEBI" id="CHEBI:17499"/>
        <dbReference type="ChEBI" id="CHEBI:35235"/>
        <dbReference type="ChEBI" id="CHEBI:57972"/>
        <dbReference type="ChEBI" id="CHEBI:71302"/>
        <dbReference type="ChEBI" id="CHEBI:82685"/>
        <dbReference type="EC" id="2.8.1.9"/>
    </reaction>
</comment>
<dbReference type="PROSITE" id="PS51340">
    <property type="entry name" value="MOSC"/>
    <property type="match status" value="1"/>
</dbReference>
<dbReference type="GO" id="GO:0030151">
    <property type="term" value="F:molybdenum ion binding"/>
    <property type="evidence" value="ECO:0007669"/>
    <property type="project" value="UniProtKB-UniRule"/>
</dbReference>
<dbReference type="Pfam" id="PF03476">
    <property type="entry name" value="MOSC_N"/>
    <property type="match status" value="1"/>
</dbReference>
<evidence type="ECO:0000256" key="4">
    <source>
        <dbReference type="HAMAP-Rule" id="MF_03050"/>
    </source>
</evidence>
<evidence type="ECO:0000256" key="3">
    <source>
        <dbReference type="ARBA" id="ARBA00023150"/>
    </source>
</evidence>
<comment type="cofactor">
    <cofactor evidence="4">
        <name>pyridoxal 5'-phosphate</name>
        <dbReference type="ChEBI" id="CHEBI:597326"/>
    </cofactor>
</comment>
<evidence type="ECO:0000313" key="6">
    <source>
        <dbReference type="EMBL" id="CAD7241907.1"/>
    </source>
</evidence>
<name>A0A7R8ZZ96_9CRUS</name>
<dbReference type="Proteomes" id="UP000677054">
    <property type="component" value="Unassembled WGS sequence"/>
</dbReference>
<protein>
    <recommendedName>
        <fullName evidence="4">Molybdenum cofactor sulfurase</fullName>
        <shortName evidence="4">MCS</shortName>
        <shortName evidence="4">MOS</shortName>
        <shortName evidence="4">MoCo sulfurase</shortName>
        <ecNumber evidence="4">2.8.1.9</ecNumber>
    </recommendedName>
    <alternativeName>
        <fullName evidence="4">Molybdenum cofactor sulfurtransferase</fullName>
    </alternativeName>
</protein>
<dbReference type="InterPro" id="IPR000192">
    <property type="entry name" value="Aminotrans_V_dom"/>
</dbReference>
<comment type="function">
    <text evidence="4">Sulfurates the molybdenum cofactor. Sulfation of molybdenum is essential for xanthine dehydrogenase (XDH) and aldehyde oxidase (ADO) enzymes in which molybdenum cofactor is liganded by 1 oxygen and 1 sulfur atom in active form.</text>
</comment>
<evidence type="ECO:0000256" key="2">
    <source>
        <dbReference type="ARBA" id="ARBA00022898"/>
    </source>
</evidence>
<keyword evidence="1 4" id="KW-0808">Transferase</keyword>
<dbReference type="SUPFAM" id="SSF53383">
    <property type="entry name" value="PLP-dependent transferases"/>
    <property type="match status" value="1"/>
</dbReference>
<dbReference type="PANTHER" id="PTHR14237">
    <property type="entry name" value="MOLYBDOPTERIN COFACTOR SULFURASE MOSC"/>
    <property type="match status" value="1"/>
</dbReference>
<keyword evidence="2 4" id="KW-0663">Pyridoxal phosphate</keyword>
<keyword evidence="3 4" id="KW-0501">Molybdenum cofactor biosynthesis</keyword>
<dbReference type="InterPro" id="IPR015421">
    <property type="entry name" value="PyrdxlP-dep_Trfase_major"/>
</dbReference>
<dbReference type="InterPro" id="IPR005302">
    <property type="entry name" value="MoCF_Sase_C"/>
</dbReference>
<dbReference type="GO" id="GO:0008265">
    <property type="term" value="F:molybdenum cofactor sulfurtransferase activity"/>
    <property type="evidence" value="ECO:0007669"/>
    <property type="project" value="UniProtKB-UniRule"/>
</dbReference>
<feature type="modified residue" description="N6-(pyridoxal phosphate)lysine" evidence="4">
    <location>
        <position position="236"/>
    </location>
</feature>
<proteinExistence type="inferred from homology"/>
<dbReference type="Pfam" id="PF00266">
    <property type="entry name" value="Aminotran_5"/>
    <property type="match status" value="1"/>
</dbReference>
<dbReference type="EC" id="2.8.1.9" evidence="4"/>
<dbReference type="InterPro" id="IPR005303">
    <property type="entry name" value="MOCOS_middle"/>
</dbReference>
<gene>
    <name evidence="6" type="ORF">DSTB1V02_LOCUS1883</name>
</gene>
<dbReference type="PANTHER" id="PTHR14237:SF80">
    <property type="entry name" value="MOLYBDENUM COFACTOR SULFURASE"/>
    <property type="match status" value="1"/>
</dbReference>
<dbReference type="GO" id="GO:0016829">
    <property type="term" value="F:lyase activity"/>
    <property type="evidence" value="ECO:0007669"/>
    <property type="project" value="UniProtKB-UniRule"/>
</dbReference>
<sequence length="762" mass="83223">MEEVEKEDIPCLQKALIDREFPALKGLTYLDHAGATLYSRSQLSLVVEQLNAEVFGNPHSRNPSSRLATDHVDQVRHKVLAHFRTSAEEYSVVFTSGATGACKLLAESFNWESDGTFAYLEENHTSVFGMREIARARNARLAALSYEEVRLATLSHDVGGERGSADSLFAYPAQCNFSGFKYPLDWVERVRGNALDVAVGGRGRWYVLLDAAALVATSPLDLAETKPDFVCVSFYKMFGYPTGIGALLVRRGAEEALCKEYFGGGTVLVALPRQGFHVPRPVLHDRVEDGTINFQGILAVAHGLETLERLGGGMDEIGGRTHGLARYAVERLGALRHGNGKPVAVVYGRGDFARRETQGGTVGFNLVRGDGSFVGFAEVEKFSELFNIHLRTGCFCNPGACLHYLGLSEEDMKKHYAAGHVCGDDLDLVEGRPTGSVRISFGYMSTKRDADSFLRMIEECFCESESPAPSIPREISSRSDPGRISLTDVFVYPVKSCGGVAARDWPLTGTGLAYDRTWMVVTSAGVPLTQKREIRLCALQPRVDFGTNRLVLAFPGHPDATVPLDPNATQPTEKKDARTSKVCGDLVSTLDCGDEAAEWLSRVFGRDDLRLHRQNPVASRKKNAREVSLANDSQYLLVSRASVRDVLGRLREKGVDIEEDRLVARFRPNLVVDGDGETLAPFAEDAWESLGIGSSSFKCHGLCSRCQMVCIDQETGEKTKEPLATLSGFRGAKASFGIYLSRTSGKRLCVGDSVLSGSFGTQ</sequence>
<evidence type="ECO:0000313" key="7">
    <source>
        <dbReference type="Proteomes" id="UP000677054"/>
    </source>
</evidence>
<feature type="domain" description="MOSC" evidence="5">
    <location>
        <begin position="609"/>
        <end position="757"/>
    </location>
</feature>
<feature type="active site" evidence="4">
    <location>
        <position position="396"/>
    </location>
</feature>
<dbReference type="GO" id="GO:0006777">
    <property type="term" value="P:Mo-molybdopterin cofactor biosynthetic process"/>
    <property type="evidence" value="ECO:0007669"/>
    <property type="project" value="UniProtKB-UniRule"/>
</dbReference>
<dbReference type="Pfam" id="PF03473">
    <property type="entry name" value="MOSC"/>
    <property type="match status" value="1"/>
</dbReference>